<organism evidence="2">
    <name type="scientific">Cucumis melo</name>
    <name type="common">Muskmelon</name>
    <dbReference type="NCBI Taxonomy" id="3656"/>
    <lineage>
        <taxon>Eukaryota</taxon>
        <taxon>Viridiplantae</taxon>
        <taxon>Streptophyta</taxon>
        <taxon>Embryophyta</taxon>
        <taxon>Tracheophyta</taxon>
        <taxon>Spermatophyta</taxon>
        <taxon>Magnoliopsida</taxon>
        <taxon>eudicotyledons</taxon>
        <taxon>Gunneridae</taxon>
        <taxon>Pentapetalae</taxon>
        <taxon>rosids</taxon>
        <taxon>fabids</taxon>
        <taxon>Cucurbitales</taxon>
        <taxon>Cucurbitaceae</taxon>
        <taxon>Benincaseae</taxon>
        <taxon>Cucumis</taxon>
    </lineage>
</organism>
<sequence length="57" mass="6619">MKNVQRTRKAKRDPKDGRDWGEKEEKEEEKQQQERLCGIGSDECSNEAPLLVSSRSQ</sequence>
<feature type="compositionally biased region" description="Basic residues" evidence="1">
    <location>
        <begin position="1"/>
        <end position="12"/>
    </location>
</feature>
<name>A0A9I9D0B3_CUCME</name>
<feature type="compositionally biased region" description="Basic and acidic residues" evidence="1">
    <location>
        <begin position="13"/>
        <end position="33"/>
    </location>
</feature>
<dbReference type="Gramene" id="MELO3C011090.2.1">
    <property type="protein sequence ID" value="MELO3C011090.2.1"/>
    <property type="gene ID" value="MELO3C011090.2"/>
</dbReference>
<reference evidence="2" key="1">
    <citation type="submission" date="2023-03" db="UniProtKB">
        <authorList>
            <consortium name="EnsemblPlants"/>
        </authorList>
    </citation>
    <scope>IDENTIFICATION</scope>
</reference>
<evidence type="ECO:0000313" key="2">
    <source>
        <dbReference type="EnsemblPlants" id="MELO3C011090.2.1"/>
    </source>
</evidence>
<proteinExistence type="predicted"/>
<evidence type="ECO:0000256" key="1">
    <source>
        <dbReference type="SAM" id="MobiDB-lite"/>
    </source>
</evidence>
<accession>A0A9I9D0B3</accession>
<feature type="region of interest" description="Disordered" evidence="1">
    <location>
        <begin position="1"/>
        <end position="57"/>
    </location>
</feature>
<dbReference type="AlphaFoldDB" id="A0A9I9D0B3"/>
<dbReference type="EnsemblPlants" id="MELO3C011090.2.1">
    <property type="protein sequence ID" value="MELO3C011090.2.1"/>
    <property type="gene ID" value="MELO3C011090.2"/>
</dbReference>
<protein>
    <submittedName>
        <fullName evidence="2">Uncharacterized protein</fullName>
    </submittedName>
</protein>